<dbReference type="InterPro" id="IPR036390">
    <property type="entry name" value="WH_DNA-bd_sf"/>
</dbReference>
<evidence type="ECO:0000256" key="5">
    <source>
        <dbReference type="SAM" id="MobiDB-lite"/>
    </source>
</evidence>
<feature type="region of interest" description="Disordered" evidence="5">
    <location>
        <begin position="308"/>
        <end position="330"/>
    </location>
</feature>
<evidence type="ECO:0000256" key="1">
    <source>
        <dbReference type="ARBA" id="ARBA00009437"/>
    </source>
</evidence>
<dbReference type="PANTHER" id="PTHR30118">
    <property type="entry name" value="HTH-TYPE TRANSCRIPTIONAL REGULATOR LEUO-RELATED"/>
    <property type="match status" value="1"/>
</dbReference>
<dbReference type="EMBL" id="FNJL01000004">
    <property type="protein sequence ID" value="SDO82208.1"/>
    <property type="molecule type" value="Genomic_DNA"/>
</dbReference>
<organism evidence="7 8">
    <name type="scientific">Paracidovorax cattleyae</name>
    <dbReference type="NCBI Taxonomy" id="80868"/>
    <lineage>
        <taxon>Bacteria</taxon>
        <taxon>Pseudomonadati</taxon>
        <taxon>Pseudomonadota</taxon>
        <taxon>Betaproteobacteria</taxon>
        <taxon>Burkholderiales</taxon>
        <taxon>Comamonadaceae</taxon>
        <taxon>Paracidovorax</taxon>
    </lineage>
</organism>
<comment type="similarity">
    <text evidence="1">Belongs to the LysR transcriptional regulatory family.</text>
</comment>
<dbReference type="InterPro" id="IPR050389">
    <property type="entry name" value="LysR-type_TF"/>
</dbReference>
<dbReference type="CDD" id="cd08459">
    <property type="entry name" value="PBP2_DntR_NahR_LinR_like"/>
    <property type="match status" value="1"/>
</dbReference>
<evidence type="ECO:0000313" key="8">
    <source>
        <dbReference type="Proteomes" id="UP000199317"/>
    </source>
</evidence>
<dbReference type="SUPFAM" id="SSF53850">
    <property type="entry name" value="Periplasmic binding protein-like II"/>
    <property type="match status" value="1"/>
</dbReference>
<proteinExistence type="inferred from homology"/>
<dbReference type="Pfam" id="PF00126">
    <property type="entry name" value="HTH_1"/>
    <property type="match status" value="1"/>
</dbReference>
<keyword evidence="4" id="KW-0804">Transcription</keyword>
<gene>
    <name evidence="7" type="ORF">SAMN04489708_10413</name>
</gene>
<name>A0A1H0MP46_9BURK</name>
<dbReference type="SUPFAM" id="SSF46785">
    <property type="entry name" value="Winged helix' DNA-binding domain"/>
    <property type="match status" value="1"/>
</dbReference>
<keyword evidence="3 7" id="KW-0238">DNA-binding</keyword>
<evidence type="ECO:0000256" key="3">
    <source>
        <dbReference type="ARBA" id="ARBA00023125"/>
    </source>
</evidence>
<evidence type="ECO:0000313" key="7">
    <source>
        <dbReference type="EMBL" id="SDO82208.1"/>
    </source>
</evidence>
<dbReference type="Gene3D" id="1.10.10.10">
    <property type="entry name" value="Winged helix-like DNA-binding domain superfamily/Winged helix DNA-binding domain"/>
    <property type="match status" value="1"/>
</dbReference>
<feature type="domain" description="HTH lysR-type" evidence="6">
    <location>
        <begin position="6"/>
        <end position="63"/>
    </location>
</feature>
<dbReference type="GO" id="GO:0003677">
    <property type="term" value="F:DNA binding"/>
    <property type="evidence" value="ECO:0007669"/>
    <property type="project" value="UniProtKB-KW"/>
</dbReference>
<evidence type="ECO:0000256" key="4">
    <source>
        <dbReference type="ARBA" id="ARBA00023163"/>
    </source>
</evidence>
<evidence type="ECO:0000259" key="6">
    <source>
        <dbReference type="PROSITE" id="PS50931"/>
    </source>
</evidence>
<keyword evidence="2" id="KW-0805">Transcription regulation</keyword>
<keyword evidence="8" id="KW-1185">Reference proteome</keyword>
<dbReference type="PANTHER" id="PTHR30118:SF15">
    <property type="entry name" value="TRANSCRIPTIONAL REGULATORY PROTEIN"/>
    <property type="match status" value="1"/>
</dbReference>
<protein>
    <submittedName>
        <fullName evidence="7">DNA-binding transcriptional regulator, LysR family</fullName>
    </submittedName>
</protein>
<dbReference type="Pfam" id="PF03466">
    <property type="entry name" value="LysR_substrate"/>
    <property type="match status" value="1"/>
</dbReference>
<dbReference type="OrthoDB" id="8583877at2"/>
<dbReference type="InterPro" id="IPR000847">
    <property type="entry name" value="LysR_HTH_N"/>
</dbReference>
<dbReference type="Proteomes" id="UP000199317">
    <property type="component" value="Unassembled WGS sequence"/>
</dbReference>
<dbReference type="Gene3D" id="3.40.190.10">
    <property type="entry name" value="Periplasmic binding protein-like II"/>
    <property type="match status" value="2"/>
</dbReference>
<dbReference type="GO" id="GO:0003700">
    <property type="term" value="F:DNA-binding transcription factor activity"/>
    <property type="evidence" value="ECO:0007669"/>
    <property type="project" value="InterPro"/>
</dbReference>
<dbReference type="InterPro" id="IPR005119">
    <property type="entry name" value="LysR_subst-bd"/>
</dbReference>
<dbReference type="PROSITE" id="PS50931">
    <property type="entry name" value="HTH_LYSR"/>
    <property type="match status" value="1"/>
</dbReference>
<accession>A0A1H0MP46</accession>
<sequence>MNIHSIDLNLFLVFQAIFATRSVTLAGERLGMTQSAVSNALKRMRERFNDVLFVRSAEGMVPTPLAERLIGPVEEGLAAFSQAVDQGRTFEAGTSGRLFRIAVNDIGQLVMMPRLLSLARGLAPGIRFETVDVPRAEARQRMLHGQIDVALGSWEPMGPSFYQQRLFDETFVVLVARASPLGARDSITLDDYLAAEHIAYRPRGTTDHQLQQALERVGALDRRRVVLTAAHSLGLSSIVATTGLVLTAPQRLAQAMVASRSDLHILNAPFEVAPFEISQQWHERFHQDSGNRWLRELMFGLFHEKSRRAPEPAAGAAPGGPAGVPPEPAG</sequence>
<reference evidence="8" key="1">
    <citation type="submission" date="2016-10" db="EMBL/GenBank/DDBJ databases">
        <authorList>
            <person name="Varghese N."/>
            <person name="Submissions S."/>
        </authorList>
    </citation>
    <scope>NUCLEOTIDE SEQUENCE [LARGE SCALE GENOMIC DNA]</scope>
    <source>
        <strain evidence="8">DSM 17101</strain>
    </source>
</reference>
<evidence type="ECO:0000256" key="2">
    <source>
        <dbReference type="ARBA" id="ARBA00023015"/>
    </source>
</evidence>
<dbReference type="RefSeq" id="WP_092832518.1">
    <property type="nucleotide sequence ID" value="NZ_CP028290.1"/>
</dbReference>
<dbReference type="AlphaFoldDB" id="A0A1H0MP46"/>
<dbReference type="InterPro" id="IPR036388">
    <property type="entry name" value="WH-like_DNA-bd_sf"/>
</dbReference>